<accession>A0A1S9ZVK6</accession>
<evidence type="ECO:0000313" key="3">
    <source>
        <dbReference type="EMBL" id="STY90319.1"/>
    </source>
</evidence>
<dbReference type="EMBL" id="CP087830">
    <property type="protein sequence ID" value="UZA02735.1"/>
    <property type="molecule type" value="Genomic_DNA"/>
</dbReference>
<dbReference type="GO" id="GO:0006351">
    <property type="term" value="P:DNA-templated transcription"/>
    <property type="evidence" value="ECO:0007669"/>
    <property type="project" value="TreeGrafter"/>
</dbReference>
<reference evidence="4 7" key="2">
    <citation type="journal article" date="2022" name="BMC Microbiol.">
        <title>Whole genome sequencing of Moraxella bovis strains from North America reveals two genotypes with different genetic determinants.</title>
        <authorList>
            <person name="Wynn E.L."/>
            <person name="Hille M.M."/>
            <person name="Loy J.D."/>
            <person name="Schuller G."/>
            <person name="Kuhn K.L."/>
            <person name="Dickey A.M."/>
            <person name="Bono J.L."/>
            <person name="Clawson M.L."/>
        </authorList>
    </citation>
    <scope>NUCLEOTIDE SEQUENCE [LARGE SCALE GENOMIC DNA]</scope>
    <source>
        <strain evidence="4">SAM102599</strain>
        <strain evidence="5 7">SAM57978</strain>
    </source>
</reference>
<evidence type="ECO:0000313" key="5">
    <source>
        <dbReference type="EMBL" id="UZA52066.1"/>
    </source>
</evidence>
<dbReference type="EMBL" id="CP087781">
    <property type="protein sequence ID" value="UZA52066.1"/>
    <property type="molecule type" value="Genomic_DNA"/>
</dbReference>
<dbReference type="Proteomes" id="UP001163283">
    <property type="component" value="Chromosome"/>
</dbReference>
<dbReference type="GeneID" id="77187645"/>
<gene>
    <name evidence="3" type="primary">relB_1</name>
    <name evidence="4" type="ORF">LP092_12435</name>
    <name evidence="5" type="ORF">LP129_02580</name>
    <name evidence="3" type="ORF">NCTC9426_00334</name>
</gene>
<dbReference type="PANTHER" id="PTHR38781:SF1">
    <property type="entry name" value="ANTITOXIN DINJ-RELATED"/>
    <property type="match status" value="1"/>
</dbReference>
<dbReference type="AlphaFoldDB" id="A0A1S9ZVK6"/>
<keyword evidence="2" id="KW-1277">Toxin-antitoxin system</keyword>
<evidence type="ECO:0000313" key="4">
    <source>
        <dbReference type="EMBL" id="UZA02735.1"/>
    </source>
</evidence>
<organism evidence="3 6">
    <name type="scientific">Moraxella bovis</name>
    <dbReference type="NCBI Taxonomy" id="476"/>
    <lineage>
        <taxon>Bacteria</taxon>
        <taxon>Pseudomonadati</taxon>
        <taxon>Pseudomonadota</taxon>
        <taxon>Gammaproteobacteria</taxon>
        <taxon>Moraxellales</taxon>
        <taxon>Moraxellaceae</taxon>
        <taxon>Moraxella</taxon>
    </lineage>
</organism>
<comment type="similarity">
    <text evidence="1">Belongs to the RelB/DinJ antitoxin family.</text>
</comment>
<evidence type="ECO:0000313" key="8">
    <source>
        <dbReference type="Proteomes" id="UP001163632"/>
    </source>
</evidence>
<sequence>MSHTNFNMRLDNDLRQKAYPVLEQYGLTPSQAVRMFFNQIAQTGKVPLSFDWGQSHTLSSNGEKLLRESIQAFENGETERFDSLDELNQAMAEIARG</sequence>
<dbReference type="RefSeq" id="WP_029103533.1">
    <property type="nucleotide sequence ID" value="NZ_CP030241.1"/>
</dbReference>
<dbReference type="PANTHER" id="PTHR38781">
    <property type="entry name" value="ANTITOXIN DINJ-RELATED"/>
    <property type="match status" value="1"/>
</dbReference>
<dbReference type="STRING" id="476.B0182_12360"/>
<dbReference type="EMBL" id="UGPZ01000002">
    <property type="protein sequence ID" value="STY90319.1"/>
    <property type="molecule type" value="Genomic_DNA"/>
</dbReference>
<evidence type="ECO:0000256" key="2">
    <source>
        <dbReference type="ARBA" id="ARBA00022649"/>
    </source>
</evidence>
<proteinExistence type="inferred from homology"/>
<keyword evidence="8" id="KW-1185">Reference proteome</keyword>
<reference evidence="3 6" key="1">
    <citation type="submission" date="2018-06" db="EMBL/GenBank/DDBJ databases">
        <authorList>
            <consortium name="Pathogen Informatics"/>
            <person name="Doyle S."/>
        </authorList>
    </citation>
    <scope>NUCLEOTIDE SEQUENCE [LARGE SCALE GENOMIC DNA]</scope>
    <source>
        <strain evidence="3 6">NCTC9426</strain>
    </source>
</reference>
<dbReference type="Proteomes" id="UP001163632">
    <property type="component" value="Chromosome"/>
</dbReference>
<dbReference type="Gene3D" id="1.10.1220.10">
    <property type="entry name" value="Met repressor-like"/>
    <property type="match status" value="1"/>
</dbReference>
<dbReference type="NCBIfam" id="TIGR02384">
    <property type="entry name" value="RelB_DinJ"/>
    <property type="match status" value="1"/>
</dbReference>
<evidence type="ECO:0000256" key="1">
    <source>
        <dbReference type="ARBA" id="ARBA00010562"/>
    </source>
</evidence>
<dbReference type="Proteomes" id="UP000254133">
    <property type="component" value="Unassembled WGS sequence"/>
</dbReference>
<dbReference type="InterPro" id="IPR007337">
    <property type="entry name" value="RelB/DinJ"/>
</dbReference>
<dbReference type="GO" id="GO:0006355">
    <property type="term" value="P:regulation of DNA-templated transcription"/>
    <property type="evidence" value="ECO:0007669"/>
    <property type="project" value="InterPro"/>
</dbReference>
<evidence type="ECO:0000313" key="6">
    <source>
        <dbReference type="Proteomes" id="UP000254133"/>
    </source>
</evidence>
<dbReference type="Pfam" id="PF04221">
    <property type="entry name" value="RelB"/>
    <property type="match status" value="1"/>
</dbReference>
<protein>
    <submittedName>
        <fullName evidence="3">Antitoxin RelB</fullName>
    </submittedName>
    <submittedName>
        <fullName evidence="4">Type II toxin-antitoxin system RelB/DinJ family antitoxin</fullName>
    </submittedName>
</protein>
<dbReference type="KEGG" id="mboi:DQF64_02175"/>
<evidence type="ECO:0000313" key="7">
    <source>
        <dbReference type="Proteomes" id="UP001163283"/>
    </source>
</evidence>
<name>A0A1S9ZVK6_MORBO</name>
<dbReference type="InterPro" id="IPR013321">
    <property type="entry name" value="Arc_rbn_hlx_hlx"/>
</dbReference>